<dbReference type="PRINTS" id="PR00146">
    <property type="entry name" value="DHPICSNTHASE"/>
</dbReference>
<dbReference type="EMBL" id="FOLL01000013">
    <property type="protein sequence ID" value="SFC51995.1"/>
    <property type="molecule type" value="Genomic_DNA"/>
</dbReference>
<dbReference type="Proteomes" id="UP000199577">
    <property type="component" value="Unassembled WGS sequence"/>
</dbReference>
<evidence type="ECO:0000256" key="6">
    <source>
        <dbReference type="PIRSR" id="PIRSR001365-1"/>
    </source>
</evidence>
<name>A0A1I1JUF3_9SPHI</name>
<feature type="active site" description="Proton donor/acceptor" evidence="6">
    <location>
        <position position="137"/>
    </location>
</feature>
<feature type="active site" description="Schiff-base intermediate with substrate" evidence="6">
    <location>
        <position position="167"/>
    </location>
</feature>
<dbReference type="SUPFAM" id="SSF51569">
    <property type="entry name" value="Aldolase"/>
    <property type="match status" value="1"/>
</dbReference>
<dbReference type="InterPro" id="IPR013785">
    <property type="entry name" value="Aldolase_TIM"/>
</dbReference>
<dbReference type="Gene3D" id="3.20.20.70">
    <property type="entry name" value="Aldolase class I"/>
    <property type="match status" value="1"/>
</dbReference>
<proteinExistence type="inferred from homology"/>
<evidence type="ECO:0000256" key="7">
    <source>
        <dbReference type="PIRSR" id="PIRSR001365-2"/>
    </source>
</evidence>
<dbReference type="GO" id="GO:0016829">
    <property type="term" value="F:lyase activity"/>
    <property type="evidence" value="ECO:0007669"/>
    <property type="project" value="UniProtKB-KW"/>
</dbReference>
<dbReference type="AlphaFoldDB" id="A0A1I1JUF3"/>
<dbReference type="GO" id="GO:0005737">
    <property type="term" value="C:cytoplasm"/>
    <property type="evidence" value="ECO:0007669"/>
    <property type="project" value="UniProtKB-SubCell"/>
</dbReference>
<gene>
    <name evidence="8" type="ORF">SAMN05421747_11353</name>
</gene>
<evidence type="ECO:0000256" key="4">
    <source>
        <dbReference type="ARBA" id="ARBA00023277"/>
    </source>
</evidence>
<evidence type="ECO:0000313" key="8">
    <source>
        <dbReference type="EMBL" id="SFC51995.1"/>
    </source>
</evidence>
<evidence type="ECO:0000313" key="9">
    <source>
        <dbReference type="Proteomes" id="UP000199577"/>
    </source>
</evidence>
<feature type="binding site" evidence="7">
    <location>
        <position position="209"/>
    </location>
    <ligand>
        <name>pyruvate</name>
        <dbReference type="ChEBI" id="CHEBI:15361"/>
    </ligand>
</feature>
<dbReference type="RefSeq" id="WP_090974154.1">
    <property type="nucleotide sequence ID" value="NZ_FOLL01000013.1"/>
</dbReference>
<dbReference type="InterPro" id="IPR002220">
    <property type="entry name" value="DapA-like"/>
</dbReference>
<dbReference type="PANTHER" id="PTHR12128:SF21">
    <property type="entry name" value="N-ACETYLNEURAMINATE LYASE"/>
    <property type="match status" value="1"/>
</dbReference>
<keyword evidence="2" id="KW-0963">Cytoplasm</keyword>
<keyword evidence="4" id="KW-0119">Carbohydrate metabolism</keyword>
<dbReference type="STRING" id="623281.SAMN05421747_11353"/>
<dbReference type="SMART" id="SM01130">
    <property type="entry name" value="DHDPS"/>
    <property type="match status" value="1"/>
</dbReference>
<comment type="similarity">
    <text evidence="5">Belongs to the DapA family.</text>
</comment>
<evidence type="ECO:0000256" key="1">
    <source>
        <dbReference type="ARBA" id="ARBA00004496"/>
    </source>
</evidence>
<dbReference type="PIRSF" id="PIRSF001365">
    <property type="entry name" value="DHDPS"/>
    <property type="match status" value="1"/>
</dbReference>
<evidence type="ECO:0000256" key="3">
    <source>
        <dbReference type="ARBA" id="ARBA00023239"/>
    </source>
</evidence>
<keyword evidence="3 5" id="KW-0456">Lyase</keyword>
<sequence>MAKINGLIAATFSTFHADGSVDFNGIPTLVDKLVDDGLKGVFICGTNGEGPNLTVEERMAVAEAYIKAAQGRLLVLVHVGHTSVADARRLAFHAEQIGADAISAVAGFYFKPGSVGNLVACMAAIASAAPNTPFYYYHIPALTGVGMDMVEFLRLGESQIPNLAGIKYTASTLHEYQACLNYGDGKFDVLFGYDELLLSALAVGAKGAIGSTYTFAAPLYKEVIKAYNACDMATAQRLQLRLVDMIRAFVKYPPIPAQRAIMGMLGYELGRCRLPLEPLSVEQTDKLKNELDAISFFELLEDSRGSVEKRV</sequence>
<evidence type="ECO:0000256" key="5">
    <source>
        <dbReference type="PIRNR" id="PIRNR001365"/>
    </source>
</evidence>
<dbReference type="PANTHER" id="PTHR12128">
    <property type="entry name" value="DIHYDRODIPICOLINATE SYNTHASE"/>
    <property type="match status" value="1"/>
</dbReference>
<organism evidence="8 9">
    <name type="scientific">Parapedobacter composti</name>
    <dbReference type="NCBI Taxonomy" id="623281"/>
    <lineage>
        <taxon>Bacteria</taxon>
        <taxon>Pseudomonadati</taxon>
        <taxon>Bacteroidota</taxon>
        <taxon>Sphingobacteriia</taxon>
        <taxon>Sphingobacteriales</taxon>
        <taxon>Sphingobacteriaceae</taxon>
        <taxon>Parapedobacter</taxon>
    </lineage>
</organism>
<evidence type="ECO:0000256" key="2">
    <source>
        <dbReference type="ARBA" id="ARBA00022490"/>
    </source>
</evidence>
<dbReference type="OrthoDB" id="9778880at2"/>
<dbReference type="Pfam" id="PF00701">
    <property type="entry name" value="DHDPS"/>
    <property type="match status" value="1"/>
</dbReference>
<keyword evidence="9" id="KW-1185">Reference proteome</keyword>
<accession>A0A1I1JUF3</accession>
<reference evidence="8 9" key="1">
    <citation type="submission" date="2016-10" db="EMBL/GenBank/DDBJ databases">
        <authorList>
            <person name="de Groot N.N."/>
        </authorList>
    </citation>
    <scope>NUCLEOTIDE SEQUENCE [LARGE SCALE GENOMIC DNA]</scope>
    <source>
        <strain evidence="8 9">DSM 22900</strain>
    </source>
</reference>
<comment type="subcellular location">
    <subcellularLocation>
        <location evidence="1">Cytoplasm</location>
    </subcellularLocation>
</comment>
<protein>
    <submittedName>
        <fullName evidence="8">N-acetylneuraminate lyase</fullName>
    </submittedName>
</protein>